<evidence type="ECO:0000256" key="5">
    <source>
        <dbReference type="SAM" id="MobiDB-lite"/>
    </source>
</evidence>
<dbReference type="HAMAP" id="MF_01151">
    <property type="entry name" value="GrpE"/>
    <property type="match status" value="1"/>
</dbReference>
<dbReference type="Pfam" id="PF01025">
    <property type="entry name" value="GrpE"/>
    <property type="match status" value="1"/>
</dbReference>
<evidence type="ECO:0000256" key="1">
    <source>
        <dbReference type="ARBA" id="ARBA00009054"/>
    </source>
</evidence>
<dbReference type="CDD" id="cd00446">
    <property type="entry name" value="GrpE"/>
    <property type="match status" value="1"/>
</dbReference>
<name>A0AAD9LHK1_BABDI</name>
<dbReference type="Gene3D" id="2.30.22.10">
    <property type="entry name" value="Head domain of nucleotide exchange factor GrpE"/>
    <property type="match status" value="1"/>
</dbReference>
<dbReference type="GO" id="GO:0006457">
    <property type="term" value="P:protein folding"/>
    <property type="evidence" value="ECO:0007669"/>
    <property type="project" value="InterPro"/>
</dbReference>
<comment type="similarity">
    <text evidence="1 4">Belongs to the GrpE family.</text>
</comment>
<dbReference type="Proteomes" id="UP001195914">
    <property type="component" value="Unassembled WGS sequence"/>
</dbReference>
<dbReference type="InterPro" id="IPR009012">
    <property type="entry name" value="GrpE_head"/>
</dbReference>
<reference evidence="6" key="1">
    <citation type="journal article" date="2014" name="Nucleic Acids Res.">
        <title>The evolutionary dynamics of variant antigen genes in Babesia reveal a history of genomic innovation underlying host-parasite interaction.</title>
        <authorList>
            <person name="Jackson A.P."/>
            <person name="Otto T.D."/>
            <person name="Darby A."/>
            <person name="Ramaprasad A."/>
            <person name="Xia D."/>
            <person name="Echaide I.E."/>
            <person name="Farber M."/>
            <person name="Gahlot S."/>
            <person name="Gamble J."/>
            <person name="Gupta D."/>
            <person name="Gupta Y."/>
            <person name="Jackson L."/>
            <person name="Malandrin L."/>
            <person name="Malas T.B."/>
            <person name="Moussa E."/>
            <person name="Nair M."/>
            <person name="Reid A.J."/>
            <person name="Sanders M."/>
            <person name="Sharma J."/>
            <person name="Tracey A."/>
            <person name="Quail M.A."/>
            <person name="Weir W."/>
            <person name="Wastling J.M."/>
            <person name="Hall N."/>
            <person name="Willadsen P."/>
            <person name="Lingelbach K."/>
            <person name="Shiels B."/>
            <person name="Tait A."/>
            <person name="Berriman M."/>
            <person name="Allred D.R."/>
            <person name="Pain A."/>
        </authorList>
    </citation>
    <scope>NUCLEOTIDE SEQUENCE</scope>
    <source>
        <strain evidence="6">1802A</strain>
    </source>
</reference>
<dbReference type="PANTHER" id="PTHR21237:SF23">
    <property type="entry name" value="GRPE PROTEIN HOMOLOG, MITOCHONDRIAL"/>
    <property type="match status" value="1"/>
</dbReference>
<keyword evidence="3" id="KW-0496">Mitochondrion</keyword>
<evidence type="ECO:0000313" key="6">
    <source>
        <dbReference type="EMBL" id="KAK1936531.1"/>
    </source>
</evidence>
<dbReference type="InterPro" id="IPR000740">
    <property type="entry name" value="GrpE"/>
</dbReference>
<dbReference type="GO" id="GO:0000774">
    <property type="term" value="F:adenyl-nucleotide exchange factor activity"/>
    <property type="evidence" value="ECO:0007669"/>
    <property type="project" value="InterPro"/>
</dbReference>
<dbReference type="PROSITE" id="PS01071">
    <property type="entry name" value="GRPE"/>
    <property type="match status" value="1"/>
</dbReference>
<dbReference type="GO" id="GO:0005759">
    <property type="term" value="C:mitochondrial matrix"/>
    <property type="evidence" value="ECO:0007669"/>
    <property type="project" value="UniProtKB-SubCell"/>
</dbReference>
<gene>
    <name evidence="6" type="ORF">X943_004056</name>
</gene>
<organism evidence="6 7">
    <name type="scientific">Babesia divergens</name>
    <dbReference type="NCBI Taxonomy" id="32595"/>
    <lineage>
        <taxon>Eukaryota</taxon>
        <taxon>Sar</taxon>
        <taxon>Alveolata</taxon>
        <taxon>Apicomplexa</taxon>
        <taxon>Aconoidasida</taxon>
        <taxon>Piroplasmida</taxon>
        <taxon>Babesiidae</taxon>
        <taxon>Babesia</taxon>
    </lineage>
</organism>
<comment type="function">
    <text evidence="3">Essential component of the PAM complex, a complex required for the translocation of transit peptide-containing proteins from the inner membrane into the mitochondrial matrix in an ATP-dependent manner.</text>
</comment>
<evidence type="ECO:0000256" key="3">
    <source>
        <dbReference type="RuleBase" id="RU000640"/>
    </source>
</evidence>
<comment type="caution">
    <text evidence="6">The sequence shown here is derived from an EMBL/GenBank/DDBJ whole genome shotgun (WGS) entry which is preliminary data.</text>
</comment>
<sequence length="260" mass="29939">MKLKTLLPSYLYRIAAPAAKPLFNAKFRACFHAQRLTPNKAPINTLCKLSRVLNIQFQHRRFTTEDEKERSEAQETDEHTQADEASHQQGDIPDDAEVDLAAKVADLEKKILDSTEKLKEMQLKYRISLDNCEQMERINAKKLDNANLYAITRFAKDMLDVADAFELAFKSLGTQKEGSINDEFIEGIRLTEMQLHKTFEKYGIKRFQSLKETFNPEIHEAMFEIPDDAVEKNTILQVVFNGYMIHDRVLRAAKVGVSRK</sequence>
<proteinExistence type="inferred from homology"/>
<reference evidence="6" key="2">
    <citation type="submission" date="2021-05" db="EMBL/GenBank/DDBJ databases">
        <authorList>
            <person name="Pain A."/>
        </authorList>
    </citation>
    <scope>NUCLEOTIDE SEQUENCE</scope>
    <source>
        <strain evidence="6">1802A</strain>
    </source>
</reference>
<feature type="region of interest" description="Disordered" evidence="5">
    <location>
        <begin position="63"/>
        <end position="92"/>
    </location>
</feature>
<keyword evidence="7" id="KW-1185">Reference proteome</keyword>
<accession>A0AAD9LHK1</accession>
<evidence type="ECO:0000256" key="4">
    <source>
        <dbReference type="RuleBase" id="RU004478"/>
    </source>
</evidence>
<dbReference type="GO" id="GO:0051082">
    <property type="term" value="F:unfolded protein binding"/>
    <property type="evidence" value="ECO:0007669"/>
    <property type="project" value="TreeGrafter"/>
</dbReference>
<keyword evidence="2 3" id="KW-0143">Chaperone</keyword>
<dbReference type="SUPFAM" id="SSF51064">
    <property type="entry name" value="Head domain of nucleotide exchange factor GrpE"/>
    <property type="match status" value="1"/>
</dbReference>
<dbReference type="Gene3D" id="3.90.20.20">
    <property type="match status" value="1"/>
</dbReference>
<dbReference type="GO" id="GO:0051087">
    <property type="term" value="F:protein-folding chaperone binding"/>
    <property type="evidence" value="ECO:0007669"/>
    <property type="project" value="InterPro"/>
</dbReference>
<protein>
    <recommendedName>
        <fullName evidence="3">GrpE protein homolog</fullName>
    </recommendedName>
</protein>
<dbReference type="EMBL" id="JAHBMH010000044">
    <property type="protein sequence ID" value="KAK1936531.1"/>
    <property type="molecule type" value="Genomic_DNA"/>
</dbReference>
<dbReference type="PANTHER" id="PTHR21237">
    <property type="entry name" value="GRPE PROTEIN"/>
    <property type="match status" value="1"/>
</dbReference>
<dbReference type="PRINTS" id="PR00773">
    <property type="entry name" value="GRPEPROTEIN"/>
</dbReference>
<dbReference type="GO" id="GO:0042803">
    <property type="term" value="F:protein homodimerization activity"/>
    <property type="evidence" value="ECO:0007669"/>
    <property type="project" value="InterPro"/>
</dbReference>
<evidence type="ECO:0000256" key="2">
    <source>
        <dbReference type="ARBA" id="ARBA00023186"/>
    </source>
</evidence>
<dbReference type="SUPFAM" id="SSF58014">
    <property type="entry name" value="Coiled-coil domain of nucleotide exchange factor GrpE"/>
    <property type="match status" value="1"/>
</dbReference>
<comment type="subcellular location">
    <subcellularLocation>
        <location evidence="3">Mitochondrion matrix</location>
    </subcellularLocation>
</comment>
<dbReference type="InterPro" id="IPR013805">
    <property type="entry name" value="GrpE_CC"/>
</dbReference>
<evidence type="ECO:0000313" key="7">
    <source>
        <dbReference type="Proteomes" id="UP001195914"/>
    </source>
</evidence>
<dbReference type="AlphaFoldDB" id="A0AAD9LHK1"/>
<feature type="compositionally biased region" description="Basic and acidic residues" evidence="5">
    <location>
        <begin position="63"/>
        <end position="86"/>
    </location>
</feature>